<evidence type="ECO:0000256" key="2">
    <source>
        <dbReference type="ARBA" id="ARBA00022490"/>
    </source>
</evidence>
<evidence type="ECO:0000256" key="8">
    <source>
        <dbReference type="ARBA" id="ARBA00023014"/>
    </source>
</evidence>
<dbReference type="GO" id="GO:0008616">
    <property type="term" value="P:tRNA queuosine(34) biosynthetic process"/>
    <property type="evidence" value="ECO:0007669"/>
    <property type="project" value="UniProtKB-KW"/>
</dbReference>
<dbReference type="InterPro" id="IPR017896">
    <property type="entry name" value="4Fe4S_Fe-S-bd"/>
</dbReference>
<keyword evidence="7" id="KW-0408">Iron</keyword>
<evidence type="ECO:0000313" key="10">
    <source>
        <dbReference type="EMBL" id="MBD5782623.1"/>
    </source>
</evidence>
<keyword evidence="8" id="KW-0411">Iron-sulfur</keyword>
<dbReference type="Pfam" id="PF13484">
    <property type="entry name" value="Fer4_16"/>
    <property type="match status" value="1"/>
</dbReference>
<comment type="caution">
    <text evidence="10">The sequence shown here is derived from an EMBL/GenBank/DDBJ whole genome shotgun (WGS) entry which is preliminary data.</text>
</comment>
<evidence type="ECO:0000259" key="9">
    <source>
        <dbReference type="PROSITE" id="PS51379"/>
    </source>
</evidence>
<dbReference type="EMBL" id="JACYFG010000061">
    <property type="protein sequence ID" value="MBD5782623.1"/>
    <property type="molecule type" value="Genomic_DNA"/>
</dbReference>
<dbReference type="InterPro" id="IPR013542">
    <property type="entry name" value="QueG_DUF1730"/>
</dbReference>
<keyword evidence="6 10" id="KW-0560">Oxidoreductase</keyword>
<gene>
    <name evidence="10" type="primary">queG</name>
    <name evidence="10" type="ORF">IEN85_24210</name>
</gene>
<keyword evidence="4" id="KW-0479">Metal-binding</keyword>
<dbReference type="Proteomes" id="UP000622317">
    <property type="component" value="Unassembled WGS sequence"/>
</dbReference>
<evidence type="ECO:0000256" key="3">
    <source>
        <dbReference type="ARBA" id="ARBA00022694"/>
    </source>
</evidence>
<dbReference type="Gene3D" id="3.30.70.20">
    <property type="match status" value="1"/>
</dbReference>
<evidence type="ECO:0000256" key="6">
    <source>
        <dbReference type="ARBA" id="ARBA00023002"/>
    </source>
</evidence>
<dbReference type="GO" id="GO:0052693">
    <property type="term" value="F:epoxyqueuosine reductase activity"/>
    <property type="evidence" value="ECO:0007669"/>
    <property type="project" value="UniProtKB-EC"/>
</dbReference>
<dbReference type="EC" id="1.17.99.6" evidence="10"/>
<dbReference type="NCBIfam" id="TIGR00276">
    <property type="entry name" value="tRNA epoxyqueuosine(34) reductase QueG"/>
    <property type="match status" value="1"/>
</dbReference>
<organism evidence="10 11">
    <name type="scientific">Pelagicoccus enzymogenes</name>
    <dbReference type="NCBI Taxonomy" id="2773457"/>
    <lineage>
        <taxon>Bacteria</taxon>
        <taxon>Pseudomonadati</taxon>
        <taxon>Verrucomicrobiota</taxon>
        <taxon>Opitutia</taxon>
        <taxon>Puniceicoccales</taxon>
        <taxon>Pelagicoccaceae</taxon>
        <taxon>Pelagicoccus</taxon>
    </lineage>
</organism>
<proteinExistence type="predicted"/>
<keyword evidence="1" id="KW-0004">4Fe-4S</keyword>
<sequence>MIRGSEKEDLRGAIEELGFDAVRFTDLSPISNTRLKEWIKAGYHADMEWLARSIEKRLDPSLVLDGACSVIMLGLNYLPPAHTVARSQTGFAKYSLYRDYHDTVLSGLKALGSILESRFGLGPRDYRYYTDTGPVMERGWAAAAGMGWQGKNGMLISKEHGNWLLLATVFLPLEIEADEPLKKGVGASSPAERPSHLGLLCGKCTRCMDACPTDAIVEPGILDTRKCISYQTIENSGSIPVELRAKFGGRVYGCDICLDACPWNRFAEAGRLQLLEARYAPTELGLLDLLRLDVETYQELFRKMPQKRTKRRGLRRNACVAAGNLLRCEDWWPKGTSERERDLFLSEVKRELLAMASQDEEPLVRGHAVWAVYQLCGDEAEGLLAGARARETDESVLAEYSSAGTVDATG</sequence>
<keyword evidence="2" id="KW-0963">Cytoplasm</keyword>
<keyword evidence="3" id="KW-0819">tRNA processing</keyword>
<dbReference type="PANTHER" id="PTHR30002:SF4">
    <property type="entry name" value="EPOXYQUEUOSINE REDUCTASE"/>
    <property type="match status" value="1"/>
</dbReference>
<dbReference type="AlphaFoldDB" id="A0A927IK98"/>
<protein>
    <submittedName>
        <fullName evidence="10">tRNA epoxyqueuosine(34) reductase QueG</fullName>
        <ecNumber evidence="10">1.17.99.6</ecNumber>
    </submittedName>
</protein>
<dbReference type="SUPFAM" id="SSF54862">
    <property type="entry name" value="4Fe-4S ferredoxins"/>
    <property type="match status" value="1"/>
</dbReference>
<dbReference type="PANTHER" id="PTHR30002">
    <property type="entry name" value="EPOXYQUEUOSINE REDUCTASE"/>
    <property type="match status" value="1"/>
</dbReference>
<feature type="domain" description="4Fe-4S ferredoxin-type" evidence="9">
    <location>
        <begin position="192"/>
        <end position="221"/>
    </location>
</feature>
<accession>A0A927IK98</accession>
<dbReference type="PROSITE" id="PS00198">
    <property type="entry name" value="4FE4S_FER_1"/>
    <property type="match status" value="1"/>
</dbReference>
<evidence type="ECO:0000256" key="5">
    <source>
        <dbReference type="ARBA" id="ARBA00022785"/>
    </source>
</evidence>
<dbReference type="Pfam" id="PF08331">
    <property type="entry name" value="QueG_DUF1730"/>
    <property type="match status" value="1"/>
</dbReference>
<evidence type="ECO:0000256" key="4">
    <source>
        <dbReference type="ARBA" id="ARBA00022723"/>
    </source>
</evidence>
<dbReference type="PROSITE" id="PS51379">
    <property type="entry name" value="4FE4S_FER_2"/>
    <property type="match status" value="1"/>
</dbReference>
<dbReference type="GO" id="GO:0051539">
    <property type="term" value="F:4 iron, 4 sulfur cluster binding"/>
    <property type="evidence" value="ECO:0007669"/>
    <property type="project" value="UniProtKB-KW"/>
</dbReference>
<keyword evidence="11" id="KW-1185">Reference proteome</keyword>
<reference evidence="10" key="1">
    <citation type="submission" date="2020-09" db="EMBL/GenBank/DDBJ databases">
        <title>Pelagicoccus enzymogenes sp. nov. with an EPS production, isolated from marine sediment.</title>
        <authorList>
            <person name="Feng X."/>
        </authorList>
    </citation>
    <scope>NUCLEOTIDE SEQUENCE</scope>
    <source>
        <strain evidence="10">NFK12</strain>
    </source>
</reference>
<keyword evidence="5" id="KW-0671">Queuosine biosynthesis</keyword>
<evidence type="ECO:0000313" key="11">
    <source>
        <dbReference type="Proteomes" id="UP000622317"/>
    </source>
</evidence>
<dbReference type="InterPro" id="IPR004453">
    <property type="entry name" value="QueG"/>
</dbReference>
<evidence type="ECO:0000256" key="7">
    <source>
        <dbReference type="ARBA" id="ARBA00023004"/>
    </source>
</evidence>
<name>A0A927IK98_9BACT</name>
<dbReference type="GO" id="GO:0046872">
    <property type="term" value="F:metal ion binding"/>
    <property type="evidence" value="ECO:0007669"/>
    <property type="project" value="UniProtKB-KW"/>
</dbReference>
<dbReference type="InterPro" id="IPR017900">
    <property type="entry name" value="4Fe4S_Fe_S_CS"/>
</dbReference>
<evidence type="ECO:0000256" key="1">
    <source>
        <dbReference type="ARBA" id="ARBA00022485"/>
    </source>
</evidence>
<dbReference type="RefSeq" id="WP_191619692.1">
    <property type="nucleotide sequence ID" value="NZ_JACYFG010000061.1"/>
</dbReference>